<dbReference type="InterPro" id="IPR003038">
    <property type="entry name" value="DAD/Ost2"/>
</dbReference>
<gene>
    <name evidence="10" type="ORF">BD324DRAFT_633752</name>
</gene>
<comment type="subunit">
    <text evidence="8">Component of the oligosaccharyltransferase (OST) complex.</text>
</comment>
<keyword evidence="6 8" id="KW-1133">Transmembrane helix</keyword>
<evidence type="ECO:0000256" key="8">
    <source>
        <dbReference type="RuleBase" id="RU361136"/>
    </source>
</evidence>
<keyword evidence="5 8" id="KW-0256">Endoplasmic reticulum</keyword>
<feature type="transmembrane region" description="Helical" evidence="8">
    <location>
        <begin position="120"/>
        <end position="139"/>
    </location>
</feature>
<dbReference type="EMBL" id="NBSH01000012">
    <property type="protein sequence ID" value="ORX35053.1"/>
    <property type="molecule type" value="Genomic_DNA"/>
</dbReference>
<evidence type="ECO:0000313" key="10">
    <source>
        <dbReference type="EMBL" id="ORX35053.1"/>
    </source>
</evidence>
<keyword evidence="7 8" id="KW-0472">Membrane</keyword>
<keyword evidence="11" id="KW-1185">Reference proteome</keyword>
<dbReference type="InParanoid" id="A0A1Y1UAI6"/>
<evidence type="ECO:0000313" key="11">
    <source>
        <dbReference type="Proteomes" id="UP000193218"/>
    </source>
</evidence>
<dbReference type="PANTHER" id="PTHR10705">
    <property type="entry name" value="DOLICHYL-DIPHOSPHOOLIGOSACCHARIDE--PROTEIN GLYCOSYLTRANSFERASE SUBUNIT DAD1"/>
    <property type="match status" value="1"/>
</dbReference>
<accession>A0A1Y1UAI6</accession>
<dbReference type="FunCoup" id="A0A1Y1UAI6">
    <property type="interactions" value="313"/>
</dbReference>
<organism evidence="10 11">
    <name type="scientific">Kockovaella imperatae</name>
    <dbReference type="NCBI Taxonomy" id="4999"/>
    <lineage>
        <taxon>Eukaryota</taxon>
        <taxon>Fungi</taxon>
        <taxon>Dikarya</taxon>
        <taxon>Basidiomycota</taxon>
        <taxon>Agaricomycotina</taxon>
        <taxon>Tremellomycetes</taxon>
        <taxon>Tremellales</taxon>
        <taxon>Cuniculitremaceae</taxon>
        <taxon>Kockovaella</taxon>
    </lineage>
</organism>
<feature type="transmembrane region" description="Helical" evidence="8">
    <location>
        <begin position="80"/>
        <end position="100"/>
    </location>
</feature>
<keyword evidence="4 8" id="KW-0812">Transmembrane</keyword>
<dbReference type="GO" id="GO:0008250">
    <property type="term" value="C:oligosaccharyltransferase complex"/>
    <property type="evidence" value="ECO:0007669"/>
    <property type="project" value="InterPro"/>
</dbReference>
<dbReference type="PIRSF" id="PIRSF005588">
    <property type="entry name" value="DAD"/>
    <property type="match status" value="1"/>
</dbReference>
<sequence length="140" mass="14685">MSKSSTAASSSGPSVGSSNSSSSVSSNTSAQFQNSISTLVANYSSSTPPRLKLIDSFLLFCLLSGGLQMAYRILVTSYPYNSFLGGFGSTVGQFVLLAGLRSQVAPGRDAEFKEVSKERAFADFCAASIILHLFAVNFLG</sequence>
<comment type="caution">
    <text evidence="10">The sequence shown here is derived from an EMBL/GenBank/DDBJ whole genome shotgun (WGS) entry which is preliminary data.</text>
</comment>
<evidence type="ECO:0000256" key="7">
    <source>
        <dbReference type="ARBA" id="ARBA00023136"/>
    </source>
</evidence>
<feature type="region of interest" description="Disordered" evidence="9">
    <location>
        <begin position="1"/>
        <end position="23"/>
    </location>
</feature>
<dbReference type="GeneID" id="33558464"/>
<evidence type="ECO:0000256" key="6">
    <source>
        <dbReference type="ARBA" id="ARBA00022989"/>
    </source>
</evidence>
<protein>
    <recommendedName>
        <fullName evidence="8">Dolichyl-diphosphooligosaccharide--protein glycosyltransferase subunit OST2</fullName>
        <shortName evidence="8">Oligosaccharyl transferase subunit OST2</shortName>
    </recommendedName>
</protein>
<comment type="subcellular location">
    <subcellularLocation>
        <location evidence="1 8">Endoplasmic reticulum membrane</location>
        <topology evidence="1 8">Multi-pass membrane protein</topology>
    </subcellularLocation>
</comment>
<evidence type="ECO:0000256" key="3">
    <source>
        <dbReference type="ARBA" id="ARBA00009386"/>
    </source>
</evidence>
<dbReference type="Pfam" id="PF02109">
    <property type="entry name" value="DAD"/>
    <property type="match status" value="1"/>
</dbReference>
<dbReference type="OrthoDB" id="445566at2759"/>
<dbReference type="PANTHER" id="PTHR10705:SF0">
    <property type="entry name" value="DOLICHYL-DIPHOSPHOOLIGOSACCHARIDE--PROTEIN GLYCOSYLTRANSFERASE SUBUNIT DAD1"/>
    <property type="match status" value="1"/>
</dbReference>
<evidence type="ECO:0000256" key="5">
    <source>
        <dbReference type="ARBA" id="ARBA00022824"/>
    </source>
</evidence>
<dbReference type="RefSeq" id="XP_021869269.1">
    <property type="nucleotide sequence ID" value="XM_022016655.1"/>
</dbReference>
<dbReference type="Proteomes" id="UP000193218">
    <property type="component" value="Unassembled WGS sequence"/>
</dbReference>
<comment type="function">
    <text evidence="8">Subunit of the oligosaccharyl transferase (OST) complex that catalyzes the initial transfer of a defined glycan (Glc(3)Man(9)GlcNAc(2) in eukaryotes) from the lipid carrier dolichol-pyrophosphate to an asparagine residue within an Asn-X-Ser/Thr consensus motif in nascent polypeptide chains, the first step in protein N-glycosylation. N-glycosylation occurs cotranslationally and the complex associates with the Sec61 complex at the channel-forming translocon complex that mediates protein translocation across the endoplasmic reticulum (ER). All subunits are required for a maximal enzyme activity.</text>
</comment>
<comment type="similarity">
    <text evidence="3 8">Belongs to the DAD/OST2 family.</text>
</comment>
<name>A0A1Y1UAI6_9TREE</name>
<proteinExistence type="inferred from homology"/>
<evidence type="ECO:0000256" key="4">
    <source>
        <dbReference type="ARBA" id="ARBA00022692"/>
    </source>
</evidence>
<comment type="pathway">
    <text evidence="2 8">Protein modification; protein glycosylation.</text>
</comment>
<evidence type="ECO:0000256" key="1">
    <source>
        <dbReference type="ARBA" id="ARBA00004477"/>
    </source>
</evidence>
<reference evidence="10 11" key="1">
    <citation type="submission" date="2017-03" db="EMBL/GenBank/DDBJ databases">
        <title>Widespread Adenine N6-methylation of Active Genes in Fungi.</title>
        <authorList>
            <consortium name="DOE Joint Genome Institute"/>
            <person name="Mondo S.J."/>
            <person name="Dannebaum R.O."/>
            <person name="Kuo R.C."/>
            <person name="Louie K.B."/>
            <person name="Bewick A.J."/>
            <person name="Labutti K."/>
            <person name="Haridas S."/>
            <person name="Kuo A."/>
            <person name="Salamov A."/>
            <person name="Ahrendt S.R."/>
            <person name="Lau R."/>
            <person name="Bowen B.P."/>
            <person name="Lipzen A."/>
            <person name="Sullivan W."/>
            <person name="Andreopoulos W.B."/>
            <person name="Clum A."/>
            <person name="Lindquist E."/>
            <person name="Daum C."/>
            <person name="Northen T.R."/>
            <person name="Ramamoorthy G."/>
            <person name="Schmitz R.J."/>
            <person name="Gryganskyi A."/>
            <person name="Culley D."/>
            <person name="Magnuson J."/>
            <person name="James T.Y."/>
            <person name="O'Malley M.A."/>
            <person name="Stajich J.E."/>
            <person name="Spatafora J.W."/>
            <person name="Visel A."/>
            <person name="Grigoriev I.V."/>
        </authorList>
    </citation>
    <scope>NUCLEOTIDE SEQUENCE [LARGE SCALE GENOMIC DNA]</scope>
    <source>
        <strain evidence="10 11">NRRL Y-17943</strain>
    </source>
</reference>
<dbReference type="STRING" id="4999.A0A1Y1UAI6"/>
<feature type="transmembrane region" description="Helical" evidence="8">
    <location>
        <begin position="53"/>
        <end position="74"/>
    </location>
</feature>
<dbReference type="UniPathway" id="UPA00378"/>
<dbReference type="GO" id="GO:0006487">
    <property type="term" value="P:protein N-linked glycosylation"/>
    <property type="evidence" value="ECO:0007669"/>
    <property type="project" value="TreeGrafter"/>
</dbReference>
<evidence type="ECO:0000256" key="9">
    <source>
        <dbReference type="SAM" id="MobiDB-lite"/>
    </source>
</evidence>
<evidence type="ECO:0000256" key="2">
    <source>
        <dbReference type="ARBA" id="ARBA00004922"/>
    </source>
</evidence>
<dbReference type="AlphaFoldDB" id="A0A1Y1UAI6"/>